<feature type="transmembrane region" description="Helical" evidence="1">
    <location>
        <begin position="182"/>
        <end position="199"/>
    </location>
</feature>
<dbReference type="EMBL" id="MDGM01000013">
    <property type="protein sequence ID" value="PIB23462.1"/>
    <property type="molecule type" value="Genomic_DNA"/>
</dbReference>
<dbReference type="OrthoDB" id="7157734at2"/>
<keyword evidence="3" id="KW-1185">Reference proteome</keyword>
<evidence type="ECO:0000313" key="3">
    <source>
        <dbReference type="Proteomes" id="UP000231516"/>
    </source>
</evidence>
<feature type="transmembrane region" description="Helical" evidence="1">
    <location>
        <begin position="302"/>
        <end position="335"/>
    </location>
</feature>
<feature type="transmembrane region" description="Helical" evidence="1">
    <location>
        <begin position="206"/>
        <end position="224"/>
    </location>
</feature>
<keyword evidence="2" id="KW-0378">Hydrolase</keyword>
<dbReference type="GO" id="GO:0016020">
    <property type="term" value="C:membrane"/>
    <property type="evidence" value="ECO:0007669"/>
    <property type="project" value="InterPro"/>
</dbReference>
<name>A0A2G5K363_9RHOB</name>
<dbReference type="Proteomes" id="UP000231516">
    <property type="component" value="Unassembled WGS sequence"/>
</dbReference>
<dbReference type="RefSeq" id="WP_099594206.1">
    <property type="nucleotide sequence ID" value="NZ_MDGM01000013.1"/>
</dbReference>
<keyword evidence="1" id="KW-0472">Membrane</keyword>
<feature type="transmembrane region" description="Helical" evidence="1">
    <location>
        <begin position="259"/>
        <end position="282"/>
    </location>
</feature>
<feature type="transmembrane region" description="Helical" evidence="1">
    <location>
        <begin position="230"/>
        <end position="247"/>
    </location>
</feature>
<comment type="caution">
    <text evidence="2">The sequence shown here is derived from an EMBL/GenBank/DDBJ whole genome shotgun (WGS) entry which is preliminary data.</text>
</comment>
<feature type="transmembrane region" description="Helical" evidence="1">
    <location>
        <begin position="7"/>
        <end position="24"/>
    </location>
</feature>
<accession>A0A2G5K363</accession>
<gene>
    <name evidence="2" type="ORF">BFP76_07890</name>
</gene>
<keyword evidence="2" id="KW-0645">Protease</keyword>
<organism evidence="2 3">
    <name type="scientific">Paramylibacter kogurei</name>
    <dbReference type="NCBI Taxonomy" id="1889778"/>
    <lineage>
        <taxon>Bacteria</taxon>
        <taxon>Pseudomonadati</taxon>
        <taxon>Pseudomonadota</taxon>
        <taxon>Alphaproteobacteria</taxon>
        <taxon>Rhodobacterales</taxon>
        <taxon>Paracoccaceae</taxon>
        <taxon>Paramylibacter</taxon>
    </lineage>
</organism>
<keyword evidence="1" id="KW-0812">Transmembrane</keyword>
<evidence type="ECO:0000313" key="2">
    <source>
        <dbReference type="EMBL" id="PIB23462.1"/>
    </source>
</evidence>
<dbReference type="PANTHER" id="PTHR38457:SF1">
    <property type="entry name" value="REGULATOR ABRB-RELATED"/>
    <property type="match status" value="1"/>
</dbReference>
<dbReference type="GO" id="GO:0010468">
    <property type="term" value="P:regulation of gene expression"/>
    <property type="evidence" value="ECO:0007669"/>
    <property type="project" value="InterPro"/>
</dbReference>
<dbReference type="AlphaFoldDB" id="A0A2G5K363"/>
<feature type="transmembrane region" description="Helical" evidence="1">
    <location>
        <begin position="144"/>
        <end position="162"/>
    </location>
</feature>
<proteinExistence type="predicted"/>
<dbReference type="Pfam" id="PF05145">
    <property type="entry name" value="AbrB"/>
    <property type="match status" value="1"/>
</dbReference>
<dbReference type="GO" id="GO:0004177">
    <property type="term" value="F:aminopeptidase activity"/>
    <property type="evidence" value="ECO:0007669"/>
    <property type="project" value="UniProtKB-KW"/>
</dbReference>
<dbReference type="PANTHER" id="PTHR38457">
    <property type="entry name" value="REGULATOR ABRB-RELATED"/>
    <property type="match status" value="1"/>
</dbReference>
<reference evidence="2 3" key="1">
    <citation type="submission" date="2016-08" db="EMBL/GenBank/DDBJ databases">
        <title>Draft genome of Amylibacter sp. strain 4G11.</title>
        <authorList>
            <person name="Wong S.-K."/>
            <person name="Hamasaki K."/>
            <person name="Yoshizawa S."/>
        </authorList>
    </citation>
    <scope>NUCLEOTIDE SEQUENCE [LARGE SCALE GENOMIC DNA]</scope>
    <source>
        <strain evidence="2 3">4G11</strain>
    </source>
</reference>
<sequence>MKLSPKIAAIIISIIGAVVCWATHVPLPFLLGPMFACLIAAIAKVPMAGIKPLSDGMRTILGVAVGASITPELFGKIGSMATTVAMVPVFVLIIGLIGVPYFKRICGFDTPTSYYASMPGGLQDMLVFGEEAGADVRALSLVHATRVLIIVSALPFILQGWWELDLSMPPGAPAKSMPLDQIALMFFAAIAGWWGALKIKLFGASILGPLIVAAVLSLTGVLHMRPPAEAIWASQFFIGISVGVKYAGITPKELRHDLLAGIGFCLILLMLSAGFVEIIIALNLAPPLETVLAFSPGGQAEMAVLAIVAGADIAFVVAHHVVRIVVVIICAPIFGRLIR</sequence>
<keyword evidence="2" id="KW-0031">Aminopeptidase</keyword>
<protein>
    <submittedName>
        <fullName evidence="2">Aminopeptidase</fullName>
    </submittedName>
</protein>
<feature type="transmembrane region" description="Helical" evidence="1">
    <location>
        <begin position="80"/>
        <end position="102"/>
    </location>
</feature>
<keyword evidence="1" id="KW-1133">Transmembrane helix</keyword>
<dbReference type="PIRSF" id="PIRSF038991">
    <property type="entry name" value="Protein_AbrB"/>
    <property type="match status" value="1"/>
</dbReference>
<evidence type="ECO:0000256" key="1">
    <source>
        <dbReference type="SAM" id="Phobius"/>
    </source>
</evidence>
<dbReference type="InterPro" id="IPR007820">
    <property type="entry name" value="AbrB_fam"/>
</dbReference>